<organism evidence="2 3">
    <name type="scientific">Flemingia macrophylla</name>
    <dbReference type="NCBI Taxonomy" id="520843"/>
    <lineage>
        <taxon>Eukaryota</taxon>
        <taxon>Viridiplantae</taxon>
        <taxon>Streptophyta</taxon>
        <taxon>Embryophyta</taxon>
        <taxon>Tracheophyta</taxon>
        <taxon>Spermatophyta</taxon>
        <taxon>Magnoliopsida</taxon>
        <taxon>eudicotyledons</taxon>
        <taxon>Gunneridae</taxon>
        <taxon>Pentapetalae</taxon>
        <taxon>rosids</taxon>
        <taxon>fabids</taxon>
        <taxon>Fabales</taxon>
        <taxon>Fabaceae</taxon>
        <taxon>Papilionoideae</taxon>
        <taxon>50 kb inversion clade</taxon>
        <taxon>NPAAA clade</taxon>
        <taxon>indigoferoid/millettioid clade</taxon>
        <taxon>Phaseoleae</taxon>
        <taxon>Flemingia</taxon>
    </lineage>
</organism>
<dbReference type="EMBL" id="JBGMDY010000004">
    <property type="protein sequence ID" value="KAL2336840.1"/>
    <property type="molecule type" value="Genomic_DNA"/>
</dbReference>
<comment type="caution">
    <text evidence="2">The sequence shown here is derived from an EMBL/GenBank/DDBJ whole genome shotgun (WGS) entry which is preliminary data.</text>
</comment>
<evidence type="ECO:0000256" key="1">
    <source>
        <dbReference type="SAM" id="MobiDB-lite"/>
    </source>
</evidence>
<feature type="compositionally biased region" description="Low complexity" evidence="1">
    <location>
        <begin position="37"/>
        <end position="51"/>
    </location>
</feature>
<reference evidence="2 3" key="1">
    <citation type="submission" date="2024-08" db="EMBL/GenBank/DDBJ databases">
        <title>Insights into the chromosomal genome structure of Flemingia macrophylla.</title>
        <authorList>
            <person name="Ding Y."/>
            <person name="Zhao Y."/>
            <person name="Bi W."/>
            <person name="Wu M."/>
            <person name="Zhao G."/>
            <person name="Gong Y."/>
            <person name="Li W."/>
            <person name="Zhang P."/>
        </authorList>
    </citation>
    <scope>NUCLEOTIDE SEQUENCE [LARGE SCALE GENOMIC DNA]</scope>
    <source>
        <strain evidence="2">DYQJB</strain>
        <tissue evidence="2">Leaf</tissue>
    </source>
</reference>
<evidence type="ECO:0000313" key="2">
    <source>
        <dbReference type="EMBL" id="KAL2336840.1"/>
    </source>
</evidence>
<keyword evidence="3" id="KW-1185">Reference proteome</keyword>
<gene>
    <name evidence="2" type="ORF">Fmac_011286</name>
</gene>
<dbReference type="AlphaFoldDB" id="A0ABD1MM00"/>
<protein>
    <submittedName>
        <fullName evidence="2">Uncharacterized protein</fullName>
    </submittedName>
</protein>
<sequence>MMMMMMETAKATSLGLHVRWGSKAPLTLYRAQARPATRCARSASSSSTASPSRRRRPSPSTSSSQVRPLFSAVSSLWHAPPPSSPSPGPEPGPAVSALPSLDAMAEKHIEGLAMKVISFVYCVVVIMGGKGAGQVVFIMEFLILIA</sequence>
<name>A0ABD1MM00_9FABA</name>
<feature type="compositionally biased region" description="Pro residues" evidence="1">
    <location>
        <begin position="79"/>
        <end position="92"/>
    </location>
</feature>
<dbReference type="Proteomes" id="UP001603857">
    <property type="component" value="Unassembled WGS sequence"/>
</dbReference>
<evidence type="ECO:0000313" key="3">
    <source>
        <dbReference type="Proteomes" id="UP001603857"/>
    </source>
</evidence>
<proteinExistence type="predicted"/>
<accession>A0ABD1MM00</accession>
<feature type="region of interest" description="Disordered" evidence="1">
    <location>
        <begin position="37"/>
        <end position="97"/>
    </location>
</feature>